<comment type="caution">
    <text evidence="2">The sequence shown here is derived from an EMBL/GenBank/DDBJ whole genome shotgun (WGS) entry which is preliminary data.</text>
</comment>
<evidence type="ECO:0000313" key="3">
    <source>
        <dbReference type="Proteomes" id="UP000569329"/>
    </source>
</evidence>
<name>A0A839DZB3_9PSEU</name>
<sequence length="64" mass="6792">MYGQSGSCFRQSRGGGISVVSSSGGSLSREERHSDFSASHLTRQLDVDNIDSVVTSTIREGRGS</sequence>
<dbReference type="EMBL" id="JACGWZ010000001">
    <property type="protein sequence ID" value="MBA8824088.1"/>
    <property type="molecule type" value="Genomic_DNA"/>
</dbReference>
<feature type="compositionally biased region" description="Low complexity" evidence="1">
    <location>
        <begin position="18"/>
        <end position="27"/>
    </location>
</feature>
<evidence type="ECO:0000313" key="2">
    <source>
        <dbReference type="EMBL" id="MBA8824088.1"/>
    </source>
</evidence>
<proteinExistence type="predicted"/>
<feature type="region of interest" description="Disordered" evidence="1">
    <location>
        <begin position="1"/>
        <end position="40"/>
    </location>
</feature>
<dbReference type="AlphaFoldDB" id="A0A839DZB3"/>
<organism evidence="2 3">
    <name type="scientific">Halosaccharopolyspora lacisalsi</name>
    <dbReference type="NCBI Taxonomy" id="1000566"/>
    <lineage>
        <taxon>Bacteria</taxon>
        <taxon>Bacillati</taxon>
        <taxon>Actinomycetota</taxon>
        <taxon>Actinomycetes</taxon>
        <taxon>Pseudonocardiales</taxon>
        <taxon>Pseudonocardiaceae</taxon>
        <taxon>Halosaccharopolyspora</taxon>
    </lineage>
</organism>
<keyword evidence="3" id="KW-1185">Reference proteome</keyword>
<accession>A0A839DZB3</accession>
<evidence type="ECO:0000256" key="1">
    <source>
        <dbReference type="SAM" id="MobiDB-lite"/>
    </source>
</evidence>
<gene>
    <name evidence="2" type="ORF">FHX42_001417</name>
</gene>
<protein>
    <submittedName>
        <fullName evidence="2">Uncharacterized protein</fullName>
    </submittedName>
</protein>
<reference evidence="2 3" key="1">
    <citation type="submission" date="2020-07" db="EMBL/GenBank/DDBJ databases">
        <title>Sequencing the genomes of 1000 actinobacteria strains.</title>
        <authorList>
            <person name="Klenk H.-P."/>
        </authorList>
    </citation>
    <scope>NUCLEOTIDE SEQUENCE [LARGE SCALE GENOMIC DNA]</scope>
    <source>
        <strain evidence="2 3">DSM 45975</strain>
    </source>
</reference>
<feature type="compositionally biased region" description="Polar residues" evidence="1">
    <location>
        <begin position="1"/>
        <end position="10"/>
    </location>
</feature>
<dbReference type="Proteomes" id="UP000569329">
    <property type="component" value="Unassembled WGS sequence"/>
</dbReference>